<dbReference type="GO" id="GO:0006826">
    <property type="term" value="P:iron ion transport"/>
    <property type="evidence" value="ECO:0007669"/>
    <property type="project" value="TreeGrafter"/>
</dbReference>
<proteinExistence type="inferred from homology"/>
<evidence type="ECO:0008006" key="12">
    <source>
        <dbReference type="Google" id="ProtNLM"/>
    </source>
</evidence>
<accession>A0AAD9JG64</accession>
<dbReference type="CDD" id="cd13905">
    <property type="entry name" value="CuRO_3_tcLLC2_insect_like"/>
    <property type="match status" value="1"/>
</dbReference>
<evidence type="ECO:0000256" key="1">
    <source>
        <dbReference type="ARBA" id="ARBA00010609"/>
    </source>
</evidence>
<feature type="compositionally biased region" description="Acidic residues" evidence="5">
    <location>
        <begin position="710"/>
        <end position="720"/>
    </location>
</feature>
<dbReference type="Gene3D" id="2.60.40.420">
    <property type="entry name" value="Cupredoxins - blue copper proteins"/>
    <property type="match status" value="3"/>
</dbReference>
<dbReference type="CDD" id="cd13884">
    <property type="entry name" value="CuRO_2_tcLCC_insect_like"/>
    <property type="match status" value="1"/>
</dbReference>
<feature type="signal peptide" evidence="6">
    <location>
        <begin position="1"/>
        <end position="19"/>
    </location>
</feature>
<organism evidence="10 11">
    <name type="scientific">Paralvinella palmiformis</name>
    <dbReference type="NCBI Taxonomy" id="53620"/>
    <lineage>
        <taxon>Eukaryota</taxon>
        <taxon>Metazoa</taxon>
        <taxon>Spiralia</taxon>
        <taxon>Lophotrochozoa</taxon>
        <taxon>Annelida</taxon>
        <taxon>Polychaeta</taxon>
        <taxon>Sedentaria</taxon>
        <taxon>Canalipalpata</taxon>
        <taxon>Terebellida</taxon>
        <taxon>Terebelliformia</taxon>
        <taxon>Alvinellidae</taxon>
        <taxon>Paralvinella</taxon>
    </lineage>
</organism>
<feature type="domain" description="Plastocyanin-like" evidence="8">
    <location>
        <begin position="522"/>
        <end position="667"/>
    </location>
</feature>
<keyword evidence="11" id="KW-1185">Reference proteome</keyword>
<dbReference type="AlphaFoldDB" id="A0AAD9JG64"/>
<name>A0AAD9JG64_9ANNE</name>
<evidence type="ECO:0000256" key="3">
    <source>
        <dbReference type="ARBA" id="ARBA00023002"/>
    </source>
</evidence>
<comment type="similarity">
    <text evidence="1">Belongs to the multicopper oxidase family.</text>
</comment>
<evidence type="ECO:0000313" key="10">
    <source>
        <dbReference type="EMBL" id="KAK2152339.1"/>
    </source>
</evidence>
<dbReference type="Proteomes" id="UP001208570">
    <property type="component" value="Unassembled WGS sequence"/>
</dbReference>
<evidence type="ECO:0000256" key="5">
    <source>
        <dbReference type="SAM" id="MobiDB-lite"/>
    </source>
</evidence>
<evidence type="ECO:0000259" key="7">
    <source>
        <dbReference type="Pfam" id="PF00394"/>
    </source>
</evidence>
<keyword evidence="2" id="KW-0479">Metal-binding</keyword>
<dbReference type="GO" id="GO:0005507">
    <property type="term" value="F:copper ion binding"/>
    <property type="evidence" value="ECO:0007669"/>
    <property type="project" value="InterPro"/>
</dbReference>
<evidence type="ECO:0000313" key="11">
    <source>
        <dbReference type="Proteomes" id="UP001208570"/>
    </source>
</evidence>
<keyword evidence="6" id="KW-0732">Signal</keyword>
<dbReference type="PANTHER" id="PTHR11709">
    <property type="entry name" value="MULTI-COPPER OXIDASE"/>
    <property type="match status" value="1"/>
</dbReference>
<evidence type="ECO:0000256" key="6">
    <source>
        <dbReference type="SAM" id="SignalP"/>
    </source>
</evidence>
<dbReference type="InterPro" id="IPR008972">
    <property type="entry name" value="Cupredoxin"/>
</dbReference>
<dbReference type="Pfam" id="PF07732">
    <property type="entry name" value="Cu-oxidase_3"/>
    <property type="match status" value="1"/>
</dbReference>
<dbReference type="GO" id="GO:0005886">
    <property type="term" value="C:plasma membrane"/>
    <property type="evidence" value="ECO:0007669"/>
    <property type="project" value="TreeGrafter"/>
</dbReference>
<evidence type="ECO:0000256" key="4">
    <source>
        <dbReference type="ARBA" id="ARBA00023008"/>
    </source>
</evidence>
<dbReference type="GO" id="GO:0016491">
    <property type="term" value="F:oxidoreductase activity"/>
    <property type="evidence" value="ECO:0007669"/>
    <property type="project" value="UniProtKB-KW"/>
</dbReference>
<keyword evidence="3" id="KW-0560">Oxidoreductase</keyword>
<feature type="domain" description="Plastocyanin-like" evidence="9">
    <location>
        <begin position="87"/>
        <end position="196"/>
    </location>
</feature>
<feature type="chain" id="PRO_5042017634" description="Laccase" evidence="6">
    <location>
        <begin position="20"/>
        <end position="766"/>
    </location>
</feature>
<dbReference type="FunFam" id="2.60.40.420:FF:000045">
    <property type="entry name" value="Laccase 2"/>
    <property type="match status" value="1"/>
</dbReference>
<dbReference type="InterPro" id="IPR002355">
    <property type="entry name" value="Cu_oxidase_Cu_BS"/>
</dbReference>
<reference evidence="10" key="1">
    <citation type="journal article" date="2023" name="Mol. Biol. Evol.">
        <title>Third-Generation Sequencing Reveals the Adaptive Role of the Epigenome in Three Deep-Sea Polychaetes.</title>
        <authorList>
            <person name="Perez M."/>
            <person name="Aroh O."/>
            <person name="Sun Y."/>
            <person name="Lan Y."/>
            <person name="Juniper S.K."/>
            <person name="Young C.R."/>
            <person name="Angers B."/>
            <person name="Qian P.Y."/>
        </authorList>
    </citation>
    <scope>NUCLEOTIDE SEQUENCE</scope>
    <source>
        <strain evidence="10">P08H-3</strain>
    </source>
</reference>
<dbReference type="Pfam" id="PF07731">
    <property type="entry name" value="Cu-oxidase_2"/>
    <property type="match status" value="1"/>
</dbReference>
<feature type="domain" description="Plastocyanin-like" evidence="7">
    <location>
        <begin position="228"/>
        <end position="394"/>
    </location>
</feature>
<evidence type="ECO:0000256" key="2">
    <source>
        <dbReference type="ARBA" id="ARBA00022723"/>
    </source>
</evidence>
<dbReference type="InterPro" id="IPR033138">
    <property type="entry name" value="Cu_oxidase_CS"/>
</dbReference>
<dbReference type="SUPFAM" id="SSF49503">
    <property type="entry name" value="Cupredoxins"/>
    <property type="match status" value="3"/>
</dbReference>
<comment type="caution">
    <text evidence="10">The sequence shown here is derived from an EMBL/GenBank/DDBJ whole genome shotgun (WGS) entry which is preliminary data.</text>
</comment>
<dbReference type="PANTHER" id="PTHR11709:SF394">
    <property type="entry name" value="FI03373P-RELATED"/>
    <property type="match status" value="1"/>
</dbReference>
<evidence type="ECO:0000259" key="8">
    <source>
        <dbReference type="Pfam" id="PF07731"/>
    </source>
</evidence>
<evidence type="ECO:0000259" key="9">
    <source>
        <dbReference type="Pfam" id="PF07732"/>
    </source>
</evidence>
<dbReference type="PROSITE" id="PS00080">
    <property type="entry name" value="MULTICOPPER_OXIDASE2"/>
    <property type="match status" value="1"/>
</dbReference>
<protein>
    <recommendedName>
        <fullName evidence="12">Laccase</fullName>
    </recommendedName>
</protein>
<sequence length="766" mass="86613">MTIGASVLIIGLIAVTVPADNVRDVIPKCSPDAKICEYDFTITEQETMVYYDRLKYKGYPVIKKNGTFYRRLPENCNELDPLTDEVVTADGRYRVAYFINDHLPGPTITVYEDQQVVVRVHNRLLQDGTTIHWHGLVQWDTPWMDGVPAVTQCAINPQESFTYRFIAYPTGTHWYHSHLGAQRTDGLFGAIVVLGRPRKDDEPEIVKGDSTTGRTNTDKVVLPEFDGDFMLIVQDWFRDESRTILTRYLAELQRFTDGYDNLEECHYKTQQPDGSEVGTIGFESGLINGKGYYTPHKSSKPLVELPLETFEVIPDKHYRFRVLNPSMNFAFRISVDGHQLQVISSDGNQINPVTANAVIVHGGERFDFYIKTSQNGGRFWIRAETLESYNGRPYEWDHPKRKQKPGEVRAILKYEGFPNSHPDSSPKICSADDPCVVVNCPFLEYPDNKHITCINIDKLTSPKSYSLPAPEDREFYEKFLNFHFPAAAGGVLRSMVNGRQFVMPSSPPLIDGDRPFSHPCDEEKCNAGELCKCTHMLKLPYSSLVQFVLLSHVTPIKWEGVPASAHPVHIHGHHFHVLKVGYKAMNPDLYCPTGRCHNATWTNQSWIGGHIPGLNEINPPLKDTVIVPAGGYVVIRFLADNPGWWIMHCHLELHQVEGMTLLLQEGDESRMSDAPPGFPTCGGFDWSAEDFETKLKSKSTYSTDSPVPNEDADIDDDGDDHDVPNTNSAATSLTVKYRRTETFLRNNLIMASEILFYFHIILSVIH</sequence>
<dbReference type="PROSITE" id="PS00079">
    <property type="entry name" value="MULTICOPPER_OXIDASE1"/>
    <property type="match status" value="1"/>
</dbReference>
<dbReference type="InterPro" id="IPR001117">
    <property type="entry name" value="Cu-oxidase_2nd"/>
</dbReference>
<dbReference type="EMBL" id="JAODUP010000331">
    <property type="protein sequence ID" value="KAK2152339.1"/>
    <property type="molecule type" value="Genomic_DNA"/>
</dbReference>
<dbReference type="InterPro" id="IPR011706">
    <property type="entry name" value="Cu-oxidase_C"/>
</dbReference>
<keyword evidence="4" id="KW-0186">Copper</keyword>
<dbReference type="InterPro" id="IPR011707">
    <property type="entry name" value="Cu-oxidase-like_N"/>
</dbReference>
<gene>
    <name evidence="10" type="ORF">LSH36_331g03066</name>
</gene>
<feature type="region of interest" description="Disordered" evidence="5">
    <location>
        <begin position="697"/>
        <end position="727"/>
    </location>
</feature>
<dbReference type="InterPro" id="IPR045087">
    <property type="entry name" value="Cu-oxidase_fam"/>
</dbReference>
<dbReference type="CDD" id="cd13858">
    <property type="entry name" value="CuRO_1_tcLCC2_insect_like"/>
    <property type="match status" value="1"/>
</dbReference>
<dbReference type="Pfam" id="PF00394">
    <property type="entry name" value="Cu-oxidase"/>
    <property type="match status" value="1"/>
</dbReference>